<sequence>MLLVGGGATPTLPPQPAATILATMPTDAALENAWYQACQTRQAAGTIPGWGDAICWNELHHTTPYHNTWD</sequence>
<comment type="caution">
    <text evidence="1">The sequence shown here is derived from an EMBL/GenBank/DDBJ whole genome shotgun (WGS) entry which is preliminary data.</text>
</comment>
<dbReference type="AlphaFoldDB" id="G9PDJ1"/>
<proteinExistence type="predicted"/>
<protein>
    <submittedName>
        <fullName evidence="1">Uncharacterized protein</fullName>
    </submittedName>
</protein>
<reference evidence="1 2" key="1">
    <citation type="submission" date="2011-10" db="EMBL/GenBank/DDBJ databases">
        <title>The Genome Sequence of Actinomyces graevenitzii C83.</title>
        <authorList>
            <consortium name="The Broad Institute Genome Sequencing Platform"/>
            <consortium name="The Broad Institute Genome Sequencing Center for Infectious Disease"/>
            <person name="Earl A."/>
            <person name="Ward D."/>
            <person name="Feldgarden M."/>
            <person name="Gevers D."/>
            <person name="Sibley C.D."/>
            <person name="Field T.R."/>
            <person name="Grinwis M."/>
            <person name="Eshaghurshan C.S."/>
            <person name="Surette M.G."/>
            <person name="Young S.K."/>
            <person name="Zeng Q."/>
            <person name="Gargeya S."/>
            <person name="Fitzgerald M."/>
            <person name="Haas B."/>
            <person name="Abouelleil A."/>
            <person name="Alvarado L."/>
            <person name="Arachchi H.M."/>
            <person name="Berlin A."/>
            <person name="Brown A."/>
            <person name="Chapman S.B."/>
            <person name="Chen Z."/>
            <person name="Dunbar C."/>
            <person name="Freedman E."/>
            <person name="Gearin G."/>
            <person name="Goldberg J."/>
            <person name="Griggs A."/>
            <person name="Gujja S."/>
            <person name="Heiman D."/>
            <person name="Howarth C."/>
            <person name="Larson L."/>
            <person name="Lui A."/>
            <person name="MacDonald P.J.P."/>
            <person name="Montmayeur A."/>
            <person name="Murphy C."/>
            <person name="Neiman D."/>
            <person name="Pearson M."/>
            <person name="Priest M."/>
            <person name="Roberts A."/>
            <person name="Saif S."/>
            <person name="Shea T."/>
            <person name="Shenoy N."/>
            <person name="Sisk P."/>
            <person name="Stolte C."/>
            <person name="Sykes S."/>
            <person name="Wortman J."/>
            <person name="Nusbaum C."/>
            <person name="Birren B."/>
        </authorList>
    </citation>
    <scope>NUCLEOTIDE SEQUENCE [LARGE SCALE GENOMIC DNA]</scope>
    <source>
        <strain evidence="1 2">C83</strain>
    </source>
</reference>
<evidence type="ECO:0000313" key="1">
    <source>
        <dbReference type="EMBL" id="EHM89409.1"/>
    </source>
</evidence>
<name>G9PDJ1_9ACTO</name>
<organism evidence="1 2">
    <name type="scientific">Actinomyces graevenitzii C83</name>
    <dbReference type="NCBI Taxonomy" id="435830"/>
    <lineage>
        <taxon>Bacteria</taxon>
        <taxon>Bacillati</taxon>
        <taxon>Actinomycetota</taxon>
        <taxon>Actinomycetes</taxon>
        <taxon>Actinomycetales</taxon>
        <taxon>Actinomycetaceae</taxon>
        <taxon>Actinomyces</taxon>
    </lineage>
</organism>
<keyword evidence="2" id="KW-1185">Reference proteome</keyword>
<dbReference type="HOGENOM" id="CLU_2748600_0_0_11"/>
<dbReference type="PATRIC" id="fig|435830.3.peg.72"/>
<gene>
    <name evidence="1" type="ORF">HMPREF0045_00074</name>
</gene>
<dbReference type="OrthoDB" id="9868490at2"/>
<dbReference type="EMBL" id="ACRN01000001">
    <property type="protein sequence ID" value="EHM89409.1"/>
    <property type="molecule type" value="Genomic_DNA"/>
</dbReference>
<evidence type="ECO:0000313" key="2">
    <source>
        <dbReference type="Proteomes" id="UP000003822"/>
    </source>
</evidence>
<accession>G9PDJ1</accession>
<dbReference type="Proteomes" id="UP000003822">
    <property type="component" value="Unassembled WGS sequence"/>
</dbReference>